<dbReference type="EMBL" id="QLIX01000002">
    <property type="protein sequence ID" value="RAI60365.1"/>
    <property type="molecule type" value="Genomic_DNA"/>
</dbReference>
<keyword evidence="2" id="KW-0732">Signal</keyword>
<sequence length="324" mass="33070">MRPVRRRGLLALPAAAALPAASGSAEAWPTGPIRLIAPFPPGGSVDTILRLLAPSLQAGLGVPVVVENRSGAAGALGTAAAARAAPDGQTWVLVFDSHATINALNPQAGFDARRDFAPVMLVATAPMLLATPVGRPWTRLAEVVAAARARPNSLTYGTVGAGSLAHLTMEVWQREAGLRLVHVPYRGGGPLAAAAAAGEVDLVIASRVGLGGQVGTRLRPLVQSGARRAAGLPDLPSFAEAGFPGVAAEAFWGMLGPAGVPAPILGRFHAALAAALAEPGLRQRLEEGQGVDVVASTPAEFGAFLDRQIALWGQVVRERGITAD</sequence>
<feature type="signal peptide" evidence="2">
    <location>
        <begin position="1"/>
        <end position="27"/>
    </location>
</feature>
<protein>
    <submittedName>
        <fullName evidence="3">Tripartite tricarboxylate transporter substrate binding protein</fullName>
    </submittedName>
</protein>
<dbReference type="OrthoDB" id="8251536at2"/>
<dbReference type="AlphaFoldDB" id="A0A327MCU6"/>
<evidence type="ECO:0000256" key="2">
    <source>
        <dbReference type="SAM" id="SignalP"/>
    </source>
</evidence>
<evidence type="ECO:0000313" key="3">
    <source>
        <dbReference type="EMBL" id="RAI60365.1"/>
    </source>
</evidence>
<reference evidence="4" key="1">
    <citation type="submission" date="2018-06" db="EMBL/GenBank/DDBJ databases">
        <authorList>
            <person name="Khan S.A."/>
        </authorList>
    </citation>
    <scope>NUCLEOTIDE SEQUENCE [LARGE SCALE GENOMIC DNA]</scope>
    <source>
        <strain evidence="4">DB-1506</strain>
    </source>
</reference>
<dbReference type="PANTHER" id="PTHR42928:SF5">
    <property type="entry name" value="BLR1237 PROTEIN"/>
    <property type="match status" value="1"/>
</dbReference>
<dbReference type="Gene3D" id="3.40.190.150">
    <property type="entry name" value="Bordetella uptake gene, domain 1"/>
    <property type="match status" value="1"/>
</dbReference>
<dbReference type="Gene3D" id="3.40.190.10">
    <property type="entry name" value="Periplasmic binding protein-like II"/>
    <property type="match status" value="1"/>
</dbReference>
<dbReference type="Pfam" id="PF03401">
    <property type="entry name" value="TctC"/>
    <property type="match status" value="1"/>
</dbReference>
<dbReference type="InterPro" id="IPR005064">
    <property type="entry name" value="BUG"/>
</dbReference>
<organism evidence="3 4">
    <name type="scientific">Roseicella frigidaeris</name>
    <dbReference type="NCBI Taxonomy" id="2230885"/>
    <lineage>
        <taxon>Bacteria</taxon>
        <taxon>Pseudomonadati</taxon>
        <taxon>Pseudomonadota</taxon>
        <taxon>Alphaproteobacteria</taxon>
        <taxon>Acetobacterales</taxon>
        <taxon>Roseomonadaceae</taxon>
        <taxon>Roseicella</taxon>
    </lineage>
</organism>
<comment type="caution">
    <text evidence="3">The sequence shown here is derived from an EMBL/GenBank/DDBJ whole genome shotgun (WGS) entry which is preliminary data.</text>
</comment>
<keyword evidence="4" id="KW-1185">Reference proteome</keyword>
<gene>
    <name evidence="3" type="ORF">DOO78_04655</name>
</gene>
<dbReference type="PANTHER" id="PTHR42928">
    <property type="entry name" value="TRICARBOXYLATE-BINDING PROTEIN"/>
    <property type="match status" value="1"/>
</dbReference>
<evidence type="ECO:0000313" key="4">
    <source>
        <dbReference type="Proteomes" id="UP000249065"/>
    </source>
</evidence>
<dbReference type="InterPro" id="IPR042100">
    <property type="entry name" value="Bug_dom1"/>
</dbReference>
<proteinExistence type="inferred from homology"/>
<dbReference type="PIRSF" id="PIRSF017082">
    <property type="entry name" value="YflP"/>
    <property type="match status" value="1"/>
</dbReference>
<feature type="chain" id="PRO_5016253666" evidence="2">
    <location>
        <begin position="28"/>
        <end position="324"/>
    </location>
</feature>
<name>A0A327MCU6_9PROT</name>
<dbReference type="Proteomes" id="UP000249065">
    <property type="component" value="Unassembled WGS sequence"/>
</dbReference>
<evidence type="ECO:0000256" key="1">
    <source>
        <dbReference type="ARBA" id="ARBA00006987"/>
    </source>
</evidence>
<comment type="similarity">
    <text evidence="1">Belongs to the UPF0065 (bug) family.</text>
</comment>
<accession>A0A327MCU6</accession>